<protein>
    <recommendedName>
        <fullName evidence="3">Molecular chaperone</fullName>
    </recommendedName>
</protein>
<dbReference type="AlphaFoldDB" id="A0A2S7VLD5"/>
<evidence type="ECO:0000313" key="2">
    <source>
        <dbReference type="Proteomes" id="UP000238730"/>
    </source>
</evidence>
<sequence length="219" mass="25021">MFTLPCLANMKVAPLRVVTSEPNITQKFLVSNTGDQPIRIRVSADYLSTPNNSYLTRHKEITKEAEDLTPYLRISPPVLSRLMPNERRVVRLRVNDVPNDFPSGEYRTHLHFKQELINPIKANNMNNNDGLALNLTMLVNSSVPIYYQKKGLNKPTVPVVQCNDGKLKITNNSKYQLKVELKNTKTYKKYILLRQSDLALNYDGKTNVTINDEQIKTCS</sequence>
<evidence type="ECO:0008006" key="3">
    <source>
        <dbReference type="Google" id="ProtNLM"/>
    </source>
</evidence>
<accession>A0A2S7VLD5</accession>
<name>A0A2S7VLD5_PHOAN</name>
<dbReference type="Proteomes" id="UP000238730">
    <property type="component" value="Unassembled WGS sequence"/>
</dbReference>
<organism evidence="1 2">
    <name type="scientific">Photobacterium angustum</name>
    <dbReference type="NCBI Taxonomy" id="661"/>
    <lineage>
        <taxon>Bacteria</taxon>
        <taxon>Pseudomonadati</taxon>
        <taxon>Pseudomonadota</taxon>
        <taxon>Gammaproteobacteria</taxon>
        <taxon>Vibrionales</taxon>
        <taxon>Vibrionaceae</taxon>
        <taxon>Photobacterium</taxon>
    </lineage>
</organism>
<comment type="caution">
    <text evidence="1">The sequence shown here is derived from an EMBL/GenBank/DDBJ whole genome shotgun (WGS) entry which is preliminary data.</text>
</comment>
<reference evidence="1 2" key="1">
    <citation type="submission" date="2016-12" db="EMBL/GenBank/DDBJ databases">
        <title>Diversity of luminous bacteria.</title>
        <authorList>
            <person name="Yoshizawa S."/>
            <person name="Kogure K."/>
        </authorList>
    </citation>
    <scope>NUCLEOTIDE SEQUENCE [LARGE SCALE GENOMIC DNA]</scope>
    <source>
        <strain evidence="1 2">LC1-200</strain>
    </source>
</reference>
<dbReference type="EMBL" id="MSCJ01000003">
    <property type="protein sequence ID" value="PQJ62291.1"/>
    <property type="molecule type" value="Genomic_DNA"/>
</dbReference>
<dbReference type="InterPro" id="IPR008962">
    <property type="entry name" value="PapD-like_sf"/>
</dbReference>
<proteinExistence type="predicted"/>
<gene>
    <name evidence="1" type="ORF">BTO08_18805</name>
</gene>
<evidence type="ECO:0000313" key="1">
    <source>
        <dbReference type="EMBL" id="PQJ62291.1"/>
    </source>
</evidence>
<dbReference type="SUPFAM" id="SSF49354">
    <property type="entry name" value="PapD-like"/>
    <property type="match status" value="1"/>
</dbReference>